<comment type="caution">
    <text evidence="3">The sequence shown here is derived from an EMBL/GenBank/DDBJ whole genome shotgun (WGS) entry which is preliminary data.</text>
</comment>
<keyword evidence="4" id="KW-1185">Reference proteome</keyword>
<evidence type="ECO:0000259" key="2">
    <source>
        <dbReference type="PROSITE" id="PS51352"/>
    </source>
</evidence>
<dbReference type="PROSITE" id="PS51352">
    <property type="entry name" value="THIOREDOXIN_2"/>
    <property type="match status" value="1"/>
</dbReference>
<dbReference type="RefSeq" id="WP_407032469.1">
    <property type="nucleotide sequence ID" value="NZ_JAQGEF010000023.1"/>
</dbReference>
<dbReference type="Proteomes" id="UP001210231">
    <property type="component" value="Unassembled WGS sequence"/>
</dbReference>
<dbReference type="InterPro" id="IPR036249">
    <property type="entry name" value="Thioredoxin-like_sf"/>
</dbReference>
<proteinExistence type="predicted"/>
<evidence type="ECO:0000256" key="1">
    <source>
        <dbReference type="SAM" id="SignalP"/>
    </source>
</evidence>
<accession>A0ABT4UND7</accession>
<dbReference type="Gene3D" id="3.40.30.10">
    <property type="entry name" value="Glutaredoxin"/>
    <property type="match status" value="1"/>
</dbReference>
<dbReference type="SUPFAM" id="SSF52833">
    <property type="entry name" value="Thioredoxin-like"/>
    <property type="match status" value="1"/>
</dbReference>
<dbReference type="EMBL" id="JAQGEF010000023">
    <property type="protein sequence ID" value="MDA3616139.1"/>
    <property type="molecule type" value="Genomic_DNA"/>
</dbReference>
<gene>
    <name evidence="3" type="ORF">O3P16_15085</name>
</gene>
<dbReference type="CDD" id="cd02966">
    <property type="entry name" value="TlpA_like_family"/>
    <property type="match status" value="1"/>
</dbReference>
<dbReference type="PANTHER" id="PTHR42852">
    <property type="entry name" value="THIOL:DISULFIDE INTERCHANGE PROTEIN DSBE"/>
    <property type="match status" value="1"/>
</dbReference>
<sequence>MKGSIKIAAMFTGVLSLVQIANAQSNFKVSPEKPKPGDVIKVTYVKAGDLIGTGKSPEAVVYENYYQKDNESKTKVFEPVLVKTAPNTYEAEIKTDTNANFIFINFSVDDKKDNSSKVGYTVSFYNNENTVPYSSYNKGRYLANVITFYGGEQNIDDALVAYADEFTKYPAHKEKLYSRYLSLLMGKDKQKATELAQKEIEASLKDSVITEPKYEYVESLYATLKLPQQRNVITKLKKEKYTDGAWTKQDLLTKFSRESDIEKKEVLLKDILNKIDNDPNWASYKENRFNYIRDLAVAASAQRKAADVERIISTYVTKDIKAGDLFVLNYYMANNLARDTNQLAVAEKYAKQAYENALTEYKNPAPKQEGTSTKDWKEGLESYAIFGGNTYADILNKNKKYKEAYNVAKSSYALTKGDVESLNSNYATAAANTLNAKQLTPLLEGFVKNGTASGFVKEKLKELYTAKNKSDKGYDEYFDGLAKENLLKLTEELKKELISDESPKFALKNFKGEEVSLESLKGKVVVVDFWATWCGPCIASFPNMQKAQNKLYAEANNDVVFLFVNSWENGDNKLKNAQDFMTKNNYNFEVLMDTDNKVIESYKVTGIPTKFIIGKDGKIKFKKVGGGGADKLIDELNIMLELARKSS</sequence>
<organism evidence="3 4">
    <name type="scientific">Polluticaenibacter yanchengensis</name>
    <dbReference type="NCBI Taxonomy" id="3014562"/>
    <lineage>
        <taxon>Bacteria</taxon>
        <taxon>Pseudomonadati</taxon>
        <taxon>Bacteroidota</taxon>
        <taxon>Chitinophagia</taxon>
        <taxon>Chitinophagales</taxon>
        <taxon>Chitinophagaceae</taxon>
        <taxon>Polluticaenibacter</taxon>
    </lineage>
</organism>
<protein>
    <submittedName>
        <fullName evidence="3">TlpA disulfide reductase family protein</fullName>
    </submittedName>
</protein>
<reference evidence="3 4" key="1">
    <citation type="submission" date="2022-12" db="EMBL/GenBank/DDBJ databases">
        <title>Chitinophagaceae gen. sp. nov., a new member of the family Chitinophagaceae, isolated from soil in a chemical factory.</title>
        <authorList>
            <person name="Ke Z."/>
        </authorList>
    </citation>
    <scope>NUCLEOTIDE SEQUENCE [LARGE SCALE GENOMIC DNA]</scope>
    <source>
        <strain evidence="3 4">LY-5</strain>
    </source>
</reference>
<dbReference type="InterPro" id="IPR013766">
    <property type="entry name" value="Thioredoxin_domain"/>
</dbReference>
<evidence type="ECO:0000313" key="4">
    <source>
        <dbReference type="Proteomes" id="UP001210231"/>
    </source>
</evidence>
<dbReference type="PANTHER" id="PTHR42852:SF17">
    <property type="entry name" value="THIOREDOXIN-LIKE PROTEIN HI_1115"/>
    <property type="match status" value="1"/>
</dbReference>
<dbReference type="Pfam" id="PF00578">
    <property type="entry name" value="AhpC-TSA"/>
    <property type="match status" value="1"/>
</dbReference>
<feature type="signal peptide" evidence="1">
    <location>
        <begin position="1"/>
        <end position="23"/>
    </location>
</feature>
<dbReference type="InterPro" id="IPR000866">
    <property type="entry name" value="AhpC/TSA"/>
</dbReference>
<evidence type="ECO:0000313" key="3">
    <source>
        <dbReference type="EMBL" id="MDA3616139.1"/>
    </source>
</evidence>
<name>A0ABT4UND7_9BACT</name>
<keyword evidence="1" id="KW-0732">Signal</keyword>
<feature type="domain" description="Thioredoxin" evidence="2">
    <location>
        <begin position="496"/>
        <end position="641"/>
    </location>
</feature>
<feature type="chain" id="PRO_5046782465" evidence="1">
    <location>
        <begin position="24"/>
        <end position="647"/>
    </location>
</feature>
<dbReference type="InterPro" id="IPR050553">
    <property type="entry name" value="Thioredoxin_ResA/DsbE_sf"/>
</dbReference>